<feature type="region of interest" description="Disordered" evidence="1">
    <location>
        <begin position="68"/>
        <end position="99"/>
    </location>
</feature>
<keyword evidence="3" id="KW-1185">Reference proteome</keyword>
<name>A0A2P5AW42_PARAD</name>
<proteinExistence type="predicted"/>
<feature type="compositionally biased region" description="Basic and acidic residues" evidence="1">
    <location>
        <begin position="68"/>
        <end position="78"/>
    </location>
</feature>
<gene>
    <name evidence="2" type="ORF">PanWU01x14_295210</name>
</gene>
<feature type="non-terminal residue" evidence="2">
    <location>
        <position position="1"/>
    </location>
</feature>
<evidence type="ECO:0000256" key="1">
    <source>
        <dbReference type="SAM" id="MobiDB-lite"/>
    </source>
</evidence>
<comment type="caution">
    <text evidence="2">The sequence shown here is derived from an EMBL/GenBank/DDBJ whole genome shotgun (WGS) entry which is preliminary data.</text>
</comment>
<evidence type="ECO:0000313" key="2">
    <source>
        <dbReference type="EMBL" id="PON40728.1"/>
    </source>
</evidence>
<dbReference type="AlphaFoldDB" id="A0A2P5AW42"/>
<dbReference type="Proteomes" id="UP000237105">
    <property type="component" value="Unassembled WGS sequence"/>
</dbReference>
<reference evidence="3" key="1">
    <citation type="submission" date="2016-06" db="EMBL/GenBank/DDBJ databases">
        <title>Parallel loss of symbiosis genes in relatives of nitrogen-fixing non-legume Parasponia.</title>
        <authorList>
            <person name="Van Velzen R."/>
            <person name="Holmer R."/>
            <person name="Bu F."/>
            <person name="Rutten L."/>
            <person name="Van Zeijl A."/>
            <person name="Liu W."/>
            <person name="Santuari L."/>
            <person name="Cao Q."/>
            <person name="Sharma T."/>
            <person name="Shen D."/>
            <person name="Roswanjaya Y."/>
            <person name="Wardhani T."/>
            <person name="Kalhor M.S."/>
            <person name="Jansen J."/>
            <person name="Van den Hoogen J."/>
            <person name="Gungor B."/>
            <person name="Hartog M."/>
            <person name="Hontelez J."/>
            <person name="Verver J."/>
            <person name="Yang W.-C."/>
            <person name="Schijlen E."/>
            <person name="Repin R."/>
            <person name="Schilthuizen M."/>
            <person name="Schranz E."/>
            <person name="Heidstra R."/>
            <person name="Miyata K."/>
            <person name="Fedorova E."/>
            <person name="Kohlen W."/>
            <person name="Bisseling T."/>
            <person name="Smit S."/>
            <person name="Geurts R."/>
        </authorList>
    </citation>
    <scope>NUCLEOTIDE SEQUENCE [LARGE SCALE GENOMIC DNA]</scope>
    <source>
        <strain evidence="3">cv. WU1-14</strain>
    </source>
</reference>
<sequence length="99" mass="11415">SYFLTLRIENAWLDLKVGVTAGEKRFEVTKWNKPRSHLMPLKMETIQRLMETIQRLMSSSFSRSMWKAEKEITAEPRDPAPAAVARESQPPAAGRRGNW</sequence>
<protein>
    <submittedName>
        <fullName evidence="2">Uncharacterized protein</fullName>
    </submittedName>
</protein>
<dbReference type="EMBL" id="JXTB01000433">
    <property type="protein sequence ID" value="PON40728.1"/>
    <property type="molecule type" value="Genomic_DNA"/>
</dbReference>
<evidence type="ECO:0000313" key="3">
    <source>
        <dbReference type="Proteomes" id="UP000237105"/>
    </source>
</evidence>
<accession>A0A2P5AW42</accession>
<organism evidence="2 3">
    <name type="scientific">Parasponia andersonii</name>
    <name type="common">Sponia andersonii</name>
    <dbReference type="NCBI Taxonomy" id="3476"/>
    <lineage>
        <taxon>Eukaryota</taxon>
        <taxon>Viridiplantae</taxon>
        <taxon>Streptophyta</taxon>
        <taxon>Embryophyta</taxon>
        <taxon>Tracheophyta</taxon>
        <taxon>Spermatophyta</taxon>
        <taxon>Magnoliopsida</taxon>
        <taxon>eudicotyledons</taxon>
        <taxon>Gunneridae</taxon>
        <taxon>Pentapetalae</taxon>
        <taxon>rosids</taxon>
        <taxon>fabids</taxon>
        <taxon>Rosales</taxon>
        <taxon>Cannabaceae</taxon>
        <taxon>Parasponia</taxon>
    </lineage>
</organism>